<dbReference type="PANTHER" id="PTHR46211:SF1">
    <property type="entry name" value="GLYCEROPHOSPHODIESTER PHOSPHODIESTERASE, CYTOPLASMIC"/>
    <property type="match status" value="1"/>
</dbReference>
<dbReference type="AlphaFoldDB" id="A0A081PDG1"/>
<keyword evidence="4" id="KW-1185">Reference proteome</keyword>
<dbReference type="Gene3D" id="3.20.20.190">
    <property type="entry name" value="Phosphatidylinositol (PI) phosphodiesterase"/>
    <property type="match status" value="1"/>
</dbReference>
<dbReference type="InterPro" id="IPR017946">
    <property type="entry name" value="PLC-like_Pdiesterase_TIM-brl"/>
</dbReference>
<dbReference type="PANTHER" id="PTHR46211">
    <property type="entry name" value="GLYCEROPHOSPHORYL DIESTER PHOSPHODIESTERASE"/>
    <property type="match status" value="1"/>
</dbReference>
<feature type="domain" description="GP-PDE" evidence="2">
    <location>
        <begin position="112"/>
        <end position="341"/>
    </location>
</feature>
<evidence type="ECO:0000259" key="2">
    <source>
        <dbReference type="PROSITE" id="PS51704"/>
    </source>
</evidence>
<accession>A0A081PDG1</accession>
<feature type="signal peptide" evidence="1">
    <location>
        <begin position="1"/>
        <end position="20"/>
    </location>
</feature>
<dbReference type="GO" id="GO:0006629">
    <property type="term" value="P:lipid metabolic process"/>
    <property type="evidence" value="ECO:0007669"/>
    <property type="project" value="InterPro"/>
</dbReference>
<organism evidence="3 4">
    <name type="scientific">Pedobacter antarcticus 4BY</name>
    <dbReference type="NCBI Taxonomy" id="1358423"/>
    <lineage>
        <taxon>Bacteria</taxon>
        <taxon>Pseudomonadati</taxon>
        <taxon>Bacteroidota</taxon>
        <taxon>Sphingobacteriia</taxon>
        <taxon>Sphingobacteriales</taxon>
        <taxon>Sphingobacteriaceae</taxon>
        <taxon>Pedobacter</taxon>
    </lineage>
</organism>
<name>A0A081PDG1_9SPHI</name>
<dbReference type="PROSITE" id="PS51704">
    <property type="entry name" value="GP_PDE"/>
    <property type="match status" value="1"/>
</dbReference>
<evidence type="ECO:0000256" key="1">
    <source>
        <dbReference type="SAM" id="SignalP"/>
    </source>
</evidence>
<dbReference type="Pfam" id="PF03009">
    <property type="entry name" value="GDPD"/>
    <property type="match status" value="1"/>
</dbReference>
<evidence type="ECO:0000313" key="3">
    <source>
        <dbReference type="EMBL" id="KEQ28734.1"/>
    </source>
</evidence>
<dbReference type="RefSeq" id="WP_037443565.1">
    <property type="nucleotide sequence ID" value="NZ_JNFF01000109.1"/>
</dbReference>
<comment type="caution">
    <text evidence="3">The sequence shown here is derived from an EMBL/GenBank/DDBJ whole genome shotgun (WGS) entry which is preliminary data.</text>
</comment>
<evidence type="ECO:0000313" key="4">
    <source>
        <dbReference type="Proteomes" id="UP000028007"/>
    </source>
</evidence>
<dbReference type="OrthoDB" id="9776255at2"/>
<feature type="chain" id="PRO_5001761684" evidence="1">
    <location>
        <begin position="21"/>
        <end position="342"/>
    </location>
</feature>
<proteinExistence type="predicted"/>
<sequence length="342" mass="37966">MKKILSVLAFQLAAVSFTFAQQPMIYLTGYTYSDKQANIGQVMTAKGKPLKQFKISGRDASSVEINKSGELVVKAATLKKSPKNLEISITAGKGGQQYTENYTLLADEFNRNKVIAHRGAWKKMGTPENSIAALKEAVKLGCYGSEFDVHLSADGVIFVNHDPEIQGVSMEKSDAAKLNTVRLKDGEPLPQLENFLKAGMNQQTTKLILEIKPSVVSPERSIQLTHEALKIIRKLKAEAWVEYISFDYAACKEVIKLAPYAKVSYLKGDKSPDELAADHFFGLDYHYSVLQKNPDWVKSAKAHKLAINVWTVNDAAVMDEMLKTGADYITTNEPELLFEKVK</sequence>
<dbReference type="EMBL" id="JNFF01000109">
    <property type="protein sequence ID" value="KEQ28734.1"/>
    <property type="molecule type" value="Genomic_DNA"/>
</dbReference>
<dbReference type="SUPFAM" id="SSF51695">
    <property type="entry name" value="PLC-like phosphodiesterases"/>
    <property type="match status" value="1"/>
</dbReference>
<dbReference type="GO" id="GO:0008081">
    <property type="term" value="F:phosphoric diester hydrolase activity"/>
    <property type="evidence" value="ECO:0007669"/>
    <property type="project" value="InterPro"/>
</dbReference>
<dbReference type="eggNOG" id="COG0584">
    <property type="taxonomic scope" value="Bacteria"/>
</dbReference>
<reference evidence="3 4" key="1">
    <citation type="journal article" date="1992" name="Int. J. Syst. Bacteriol.">
        <title>Sphingobacterium antarcticus sp. nov. a Psychrotrophic Bacterium from the Soils of Schirmacher Oasis, Antarctica.</title>
        <authorList>
            <person name="Shivaji S."/>
            <person name="Ray M.K."/>
            <person name="Rao N.S."/>
            <person name="Saiserr L."/>
            <person name="Jagannadham M.V."/>
            <person name="Kumar G.S."/>
            <person name="Reddy G."/>
            <person name="Bhargava P.M."/>
        </authorList>
    </citation>
    <scope>NUCLEOTIDE SEQUENCE [LARGE SCALE GENOMIC DNA]</scope>
    <source>
        <strain evidence="3 4">4BY</strain>
    </source>
</reference>
<gene>
    <name evidence="3" type="ORF">N180_20315</name>
</gene>
<protein>
    <submittedName>
        <fullName evidence="3">Glycerophosphodiester phosphodiesterase</fullName>
    </submittedName>
</protein>
<dbReference type="InterPro" id="IPR030395">
    <property type="entry name" value="GP_PDE_dom"/>
</dbReference>
<keyword evidence="1" id="KW-0732">Signal</keyword>
<dbReference type="Proteomes" id="UP000028007">
    <property type="component" value="Unassembled WGS sequence"/>
</dbReference>